<feature type="domain" description="CobW/HypB/UreG nucleotide-binding" evidence="1">
    <location>
        <begin position="5"/>
        <end position="177"/>
    </location>
</feature>
<dbReference type="InterPro" id="IPR003495">
    <property type="entry name" value="CobW/HypB/UreG_nucleotide-bd"/>
</dbReference>
<dbReference type="CDD" id="cd03112">
    <property type="entry name" value="CobW-like"/>
    <property type="match status" value="1"/>
</dbReference>
<dbReference type="InterPro" id="IPR027417">
    <property type="entry name" value="P-loop_NTPase"/>
</dbReference>
<dbReference type="Proteomes" id="UP000050326">
    <property type="component" value="Unassembled WGS sequence"/>
</dbReference>
<evidence type="ECO:0000313" key="3">
    <source>
        <dbReference type="EMBL" id="KPU43862.1"/>
    </source>
</evidence>
<evidence type="ECO:0000259" key="2">
    <source>
        <dbReference type="Pfam" id="PF07683"/>
    </source>
</evidence>
<reference evidence="3 4" key="1">
    <citation type="submission" date="2015-09" db="EMBL/GenBank/DDBJ databases">
        <title>Genome sequence of Oxobacter pfennigii DSM 3222.</title>
        <authorList>
            <person name="Poehlein A."/>
            <person name="Bengelsdorf F.R."/>
            <person name="Schiel-Bengelsdorf B."/>
            <person name="Duerre P."/>
            <person name="Daniel R."/>
        </authorList>
    </citation>
    <scope>NUCLEOTIDE SEQUENCE [LARGE SCALE GENOMIC DNA]</scope>
    <source>
        <strain evidence="3 4">DSM 3222</strain>
    </source>
</reference>
<dbReference type="InterPro" id="IPR051316">
    <property type="entry name" value="Zinc-reg_GTPase_activator"/>
</dbReference>
<dbReference type="STRING" id="36849.OXPF_25670"/>
<evidence type="ECO:0000313" key="4">
    <source>
        <dbReference type="Proteomes" id="UP000050326"/>
    </source>
</evidence>
<sequence length="331" mass="36465">MSTEIFIISGFLGAGKTTLIQKLLKEAFQNEKIVLIENDFGDISVDAALLKSGGIEVKEINSGCICCSLSGDFIKSLKELLERFNPDKVIIEPSGVGKLSDIIKACLDPRILSLAKVKAKITVADVKRCKMYLDNFGEFFEDQIQNADAILLSRTEEFPDRVNAAYEIIRGLNPHGAIFSKPWGQINVKEILHPHRDDGVHAGHHQHAHECKCGCSHNGAHSHGEHKHGHGHNCSCGHNHGAEEIFDTVTIRTNQVFSIEDLKARISNMEKNARGTILRAKGILRGPVGYMNLQYLPGDIKVTECTASGDMLCIIGRNLNRQELCSLFSGE</sequence>
<organism evidence="3 4">
    <name type="scientific">Oxobacter pfennigii</name>
    <dbReference type="NCBI Taxonomy" id="36849"/>
    <lineage>
        <taxon>Bacteria</taxon>
        <taxon>Bacillati</taxon>
        <taxon>Bacillota</taxon>
        <taxon>Clostridia</taxon>
        <taxon>Eubacteriales</taxon>
        <taxon>Clostridiaceae</taxon>
        <taxon>Oxobacter</taxon>
    </lineage>
</organism>
<dbReference type="EMBL" id="LKET01000033">
    <property type="protein sequence ID" value="KPU43862.1"/>
    <property type="molecule type" value="Genomic_DNA"/>
</dbReference>
<dbReference type="GO" id="GO:0005737">
    <property type="term" value="C:cytoplasm"/>
    <property type="evidence" value="ECO:0007669"/>
    <property type="project" value="TreeGrafter"/>
</dbReference>
<protein>
    <submittedName>
        <fullName evidence="3">Putative GTP-binding protein YjiA</fullName>
    </submittedName>
</protein>
<keyword evidence="4" id="KW-1185">Reference proteome</keyword>
<evidence type="ECO:0000259" key="1">
    <source>
        <dbReference type="Pfam" id="PF02492"/>
    </source>
</evidence>
<dbReference type="SUPFAM" id="SSF90002">
    <property type="entry name" value="Hypothetical protein YjiA, C-terminal domain"/>
    <property type="match status" value="1"/>
</dbReference>
<dbReference type="PANTHER" id="PTHR13748">
    <property type="entry name" value="COBW-RELATED"/>
    <property type="match status" value="1"/>
</dbReference>
<accession>A0A0P8WZF6</accession>
<dbReference type="AlphaFoldDB" id="A0A0P8WZF6"/>
<dbReference type="SUPFAM" id="SSF52540">
    <property type="entry name" value="P-loop containing nucleoside triphosphate hydrolases"/>
    <property type="match status" value="1"/>
</dbReference>
<dbReference type="OrthoDB" id="9808822at2"/>
<gene>
    <name evidence="3" type="primary">yjiA_1</name>
    <name evidence="3" type="ORF">OXPF_25670</name>
</gene>
<dbReference type="PANTHER" id="PTHR13748:SF62">
    <property type="entry name" value="COBW DOMAIN-CONTAINING PROTEIN"/>
    <property type="match status" value="1"/>
</dbReference>
<dbReference type="RefSeq" id="WP_054875597.1">
    <property type="nucleotide sequence ID" value="NZ_LKET01000033.1"/>
</dbReference>
<dbReference type="InterPro" id="IPR011629">
    <property type="entry name" value="CobW-like_C"/>
</dbReference>
<comment type="caution">
    <text evidence="3">The sequence shown here is derived from an EMBL/GenBank/DDBJ whole genome shotgun (WGS) entry which is preliminary data.</text>
</comment>
<feature type="domain" description="CobW C-terminal" evidence="2">
    <location>
        <begin position="246"/>
        <end position="328"/>
    </location>
</feature>
<dbReference type="PATRIC" id="fig|36849.3.peg.2713"/>
<dbReference type="Pfam" id="PF07683">
    <property type="entry name" value="CobW_C"/>
    <property type="match status" value="1"/>
</dbReference>
<dbReference type="Gene3D" id="3.40.50.300">
    <property type="entry name" value="P-loop containing nucleotide triphosphate hydrolases"/>
    <property type="match status" value="1"/>
</dbReference>
<name>A0A0P8WZF6_9CLOT</name>
<dbReference type="Pfam" id="PF02492">
    <property type="entry name" value="cobW"/>
    <property type="match status" value="1"/>
</dbReference>
<proteinExistence type="predicted"/>